<feature type="compositionally biased region" description="Low complexity" evidence="5">
    <location>
        <begin position="490"/>
        <end position="501"/>
    </location>
</feature>
<feature type="transmembrane region" description="Helical" evidence="6">
    <location>
        <begin position="352"/>
        <end position="373"/>
    </location>
</feature>
<evidence type="ECO:0000256" key="2">
    <source>
        <dbReference type="ARBA" id="ARBA00022692"/>
    </source>
</evidence>
<proteinExistence type="predicted"/>
<keyword evidence="3 6" id="KW-1133">Transmembrane helix</keyword>
<feature type="compositionally biased region" description="Basic and acidic residues" evidence="5">
    <location>
        <begin position="742"/>
        <end position="757"/>
    </location>
</feature>
<dbReference type="Proteomes" id="UP000313359">
    <property type="component" value="Unassembled WGS sequence"/>
</dbReference>
<reference evidence="9" key="1">
    <citation type="journal article" date="2018" name="Genome Biol. Evol.">
        <title>Genomics and development of Lentinus tigrinus, a white-rot wood-decaying mushroom with dimorphic fruiting bodies.</title>
        <authorList>
            <person name="Wu B."/>
            <person name="Xu Z."/>
            <person name="Knudson A."/>
            <person name="Carlson A."/>
            <person name="Chen N."/>
            <person name="Kovaka S."/>
            <person name="LaButti K."/>
            <person name="Lipzen A."/>
            <person name="Pennachio C."/>
            <person name="Riley R."/>
            <person name="Schakwitz W."/>
            <person name="Umezawa K."/>
            <person name="Ohm R.A."/>
            <person name="Grigoriev I.V."/>
            <person name="Nagy L.G."/>
            <person name="Gibbons J."/>
            <person name="Hibbett D."/>
        </authorList>
    </citation>
    <scope>NUCLEOTIDE SEQUENCE [LARGE SCALE GENOMIC DNA]</scope>
    <source>
        <strain evidence="9">ALCF2SS1-6</strain>
    </source>
</reference>
<accession>A0A5C2SL82</accession>
<dbReference type="InterPro" id="IPR007632">
    <property type="entry name" value="Anoctamin"/>
</dbReference>
<evidence type="ECO:0000259" key="7">
    <source>
        <dbReference type="Pfam" id="PF04547"/>
    </source>
</evidence>
<evidence type="ECO:0000256" key="5">
    <source>
        <dbReference type="SAM" id="MobiDB-lite"/>
    </source>
</evidence>
<evidence type="ECO:0000256" key="6">
    <source>
        <dbReference type="SAM" id="Phobius"/>
    </source>
</evidence>
<dbReference type="GO" id="GO:0016020">
    <property type="term" value="C:membrane"/>
    <property type="evidence" value="ECO:0007669"/>
    <property type="project" value="UniProtKB-SubCell"/>
</dbReference>
<organism evidence="9 10">
    <name type="scientific">Lentinus tigrinus ALCF2SS1-6</name>
    <dbReference type="NCBI Taxonomy" id="1328759"/>
    <lineage>
        <taxon>Eukaryota</taxon>
        <taxon>Fungi</taxon>
        <taxon>Dikarya</taxon>
        <taxon>Basidiomycota</taxon>
        <taxon>Agaricomycotina</taxon>
        <taxon>Agaricomycetes</taxon>
        <taxon>Polyporales</taxon>
        <taxon>Polyporaceae</taxon>
        <taxon>Lentinus</taxon>
    </lineage>
</organism>
<feature type="region of interest" description="Disordered" evidence="5">
    <location>
        <begin position="490"/>
        <end position="521"/>
    </location>
</feature>
<dbReference type="AlphaFoldDB" id="A0A5C2SL82"/>
<feature type="domain" description="Anoctamin transmembrane" evidence="7">
    <location>
        <begin position="169"/>
        <end position="687"/>
    </location>
</feature>
<dbReference type="Pfam" id="PF20877">
    <property type="entry name" value="Anoctamin_N"/>
    <property type="match status" value="1"/>
</dbReference>
<feature type="transmembrane region" description="Helical" evidence="6">
    <location>
        <begin position="266"/>
        <end position="292"/>
    </location>
</feature>
<keyword evidence="10" id="KW-1185">Reference proteome</keyword>
<feature type="domain" description="Anoctamin alpha-beta plait" evidence="8">
    <location>
        <begin position="4"/>
        <end position="137"/>
    </location>
</feature>
<evidence type="ECO:0000259" key="8">
    <source>
        <dbReference type="Pfam" id="PF20877"/>
    </source>
</evidence>
<evidence type="ECO:0000256" key="3">
    <source>
        <dbReference type="ARBA" id="ARBA00022989"/>
    </source>
</evidence>
<evidence type="ECO:0000256" key="4">
    <source>
        <dbReference type="ARBA" id="ARBA00023136"/>
    </source>
</evidence>
<evidence type="ECO:0000313" key="9">
    <source>
        <dbReference type="EMBL" id="RPD64034.1"/>
    </source>
</evidence>
<comment type="subcellular location">
    <subcellularLocation>
        <location evidence="1">Membrane</location>
        <topology evidence="1">Multi-pass membrane protein</topology>
    </subcellularLocation>
</comment>
<dbReference type="PANTHER" id="PTHR12308:SF73">
    <property type="entry name" value="ANOCTAMIN"/>
    <property type="match status" value="1"/>
</dbReference>
<feature type="region of interest" description="Disordered" evidence="5">
    <location>
        <begin position="727"/>
        <end position="757"/>
    </location>
</feature>
<sequence length="757" mass="84793">MAPQVDLVLVFRSSPGRVLSKPQARENARQATQQYTRLLEVLKNGRLQVVGKRGEKEGQLLVLVHCPESTLTRLVQRERYSDFLCGLPTTNPIGTRDLSSEPLTPADRLRLVHTYVSATPADGGLGVAPGSSSWDRVESVMVLHDHEFNDAWIRAWTTRQLGFVKFDKIREQFGEAVAIYFHFLSFYTKHLLFISAVGVGFFFFGMPYSTLYSSILLLWSITFVEWWRIKQRQLSVRWGTKGSFRVEKRRAQYVPLSWWRKDLRALASLPVILFFASVLAVLLTAIFVFEAFVTHLYTGPGHKLIGFSPTILFTALVPRLLSIYQSYAVSFTNWENHGHQSTHDASLTVKTFSLSAIVAYLGIALSAFVYVPFGEEVMALVQYYLFHDDSSAKTWVRSILTSISANITAPFNTTSTGKVTSSSSPLTNRTFWETDSVNARTKLNPKRLQDQMFAFTVTNQVVNTFLEIGLPFILRAVASVRSGKGLSLAAPAAGASSSNGNGKKKRVMFEDQSGNPEAERPVLEGEEREFMDRIKREVALPPYDLFADYSEMVTQFGYVSLWSTIWPLAPVMSLINNWLELRSDAFKITVHVRRPIPTRTDTIGPWLDALTFLTWLSALTNSALVYLFRPANQCKPVGTSLSHSHHHLSSPDSSTQQMLSSALLIALGASHGYILVRMLVRHTLERVLWRGSKEEREAERIETVVKEQYLRSLGVADVVNAEDKAVEGGESGVAGESSAFWGHDEGLDELTRGTKEA</sequence>
<protein>
    <submittedName>
        <fullName evidence="9">DUF590-domain-containing protein</fullName>
    </submittedName>
</protein>
<dbReference type="OrthoDB" id="296386at2759"/>
<keyword evidence="2 6" id="KW-0812">Transmembrane</keyword>
<dbReference type="STRING" id="1328759.A0A5C2SL82"/>
<dbReference type="EMBL" id="ML122254">
    <property type="protein sequence ID" value="RPD64034.1"/>
    <property type="molecule type" value="Genomic_DNA"/>
</dbReference>
<dbReference type="GO" id="GO:0032541">
    <property type="term" value="C:cortical endoplasmic reticulum"/>
    <property type="evidence" value="ECO:0007669"/>
    <property type="project" value="TreeGrafter"/>
</dbReference>
<dbReference type="InterPro" id="IPR049456">
    <property type="entry name" value="Anoctamin_N_fung"/>
</dbReference>
<name>A0A5C2SL82_9APHY</name>
<feature type="transmembrane region" description="Helical" evidence="6">
    <location>
        <begin position="304"/>
        <end position="321"/>
    </location>
</feature>
<dbReference type="InterPro" id="IPR049452">
    <property type="entry name" value="Anoctamin_TM"/>
</dbReference>
<dbReference type="Pfam" id="PF04547">
    <property type="entry name" value="Anoctamin"/>
    <property type="match status" value="1"/>
</dbReference>
<gene>
    <name evidence="9" type="ORF">L227DRAFT_495854</name>
</gene>
<evidence type="ECO:0000256" key="1">
    <source>
        <dbReference type="ARBA" id="ARBA00004141"/>
    </source>
</evidence>
<keyword evidence="4 6" id="KW-0472">Membrane</keyword>
<feature type="transmembrane region" description="Helical" evidence="6">
    <location>
        <begin position="210"/>
        <end position="227"/>
    </location>
</feature>
<evidence type="ECO:0000313" key="10">
    <source>
        <dbReference type="Proteomes" id="UP000313359"/>
    </source>
</evidence>
<dbReference type="PANTHER" id="PTHR12308">
    <property type="entry name" value="ANOCTAMIN"/>
    <property type="match status" value="1"/>
</dbReference>
<dbReference type="GO" id="GO:0005254">
    <property type="term" value="F:chloride channel activity"/>
    <property type="evidence" value="ECO:0007669"/>
    <property type="project" value="TreeGrafter"/>
</dbReference>